<evidence type="ECO:0000256" key="2">
    <source>
        <dbReference type="ARBA" id="ARBA00023054"/>
    </source>
</evidence>
<accession>A0A975YPG0</accession>
<dbReference type="PANTHER" id="PTHR32347:SF29">
    <property type="entry name" value="UPF0194 MEMBRANE PROTEIN YBHG"/>
    <property type="match status" value="1"/>
</dbReference>
<keyword evidence="5" id="KW-1185">Reference proteome</keyword>
<protein>
    <submittedName>
        <fullName evidence="4">HlyD family efflux transporter periplasmic adaptor subunit</fullName>
    </submittedName>
</protein>
<reference evidence="4" key="1">
    <citation type="submission" date="2021-06" db="EMBL/GenBank/DDBJ databases">
        <title>Vibrio nov. sp., novel gut bacterium isolated from Yellow Sea oyster.</title>
        <authorList>
            <person name="Muhammad N."/>
            <person name="Nguyen T.H."/>
            <person name="Lee Y.-J."/>
            <person name="Ko J."/>
            <person name="Kim S.-G."/>
        </authorList>
    </citation>
    <scope>NUCLEOTIDE SEQUENCE</scope>
    <source>
        <strain evidence="4">OG9-811</strain>
    </source>
</reference>
<name>A0A975YPG0_9VIBR</name>
<dbReference type="Proteomes" id="UP000694232">
    <property type="component" value="Chromosome 1"/>
</dbReference>
<evidence type="ECO:0000313" key="5">
    <source>
        <dbReference type="Proteomes" id="UP000694232"/>
    </source>
</evidence>
<dbReference type="PANTHER" id="PTHR32347">
    <property type="entry name" value="EFFLUX SYSTEM COMPONENT YKNX-RELATED"/>
    <property type="match status" value="1"/>
</dbReference>
<keyword evidence="2" id="KW-0175">Coiled coil</keyword>
<dbReference type="InterPro" id="IPR050465">
    <property type="entry name" value="UPF0194_transport"/>
</dbReference>
<comment type="subcellular location">
    <subcellularLocation>
        <location evidence="1">Cell envelope</location>
    </subcellularLocation>
</comment>
<evidence type="ECO:0000313" key="4">
    <source>
        <dbReference type="EMBL" id="QXO18556.1"/>
    </source>
</evidence>
<dbReference type="GO" id="GO:0030313">
    <property type="term" value="C:cell envelope"/>
    <property type="evidence" value="ECO:0007669"/>
    <property type="project" value="UniProtKB-SubCell"/>
</dbReference>
<sequence>MLRTCFLLLAIPLLSACGDRQDASQALGTLERDRVTLSATSNEIIRQLPVTEGSSVRVGDVLVVLDTAEQQALLDQALARQTQAQAALAKLTHGERAEDIAVARAQLDSTRAQLTEAQQTYRRVAELVSKSLLSQAELDQAKASRDTAQAEWASATEQLTKLTAGARIEDIDQARAQLAAAQAEVALQQQKLTRLTVTATRAGILDNLPYHLGERVPNGAVVAVLQSDSAPFARVYVPERVRAHFTPGRSVTVHVDGTPNSYQGTVRWVATEPSFTPYYALTENERARLMFLAEIDLPAAARDLPSGVPAQVDFPQEAK</sequence>
<organism evidence="4 5">
    <name type="scientific">Vibrio ostreae</name>
    <dbReference type="NCBI Taxonomy" id="2841925"/>
    <lineage>
        <taxon>Bacteria</taxon>
        <taxon>Pseudomonadati</taxon>
        <taxon>Pseudomonadota</taxon>
        <taxon>Gammaproteobacteria</taxon>
        <taxon>Vibrionales</taxon>
        <taxon>Vibrionaceae</taxon>
        <taxon>Vibrio</taxon>
    </lineage>
</organism>
<dbReference type="RefSeq" id="WP_218563007.1">
    <property type="nucleotide sequence ID" value="NZ_CP076643.1"/>
</dbReference>
<dbReference type="EMBL" id="CP076643">
    <property type="protein sequence ID" value="QXO18556.1"/>
    <property type="molecule type" value="Genomic_DNA"/>
</dbReference>
<dbReference type="PROSITE" id="PS51257">
    <property type="entry name" value="PROKAR_LIPOPROTEIN"/>
    <property type="match status" value="1"/>
</dbReference>
<proteinExistence type="predicted"/>
<evidence type="ECO:0000256" key="1">
    <source>
        <dbReference type="ARBA" id="ARBA00004196"/>
    </source>
</evidence>
<evidence type="ECO:0000259" key="3">
    <source>
        <dbReference type="Pfam" id="PF25881"/>
    </source>
</evidence>
<dbReference type="Pfam" id="PF25881">
    <property type="entry name" value="HH_YBHG"/>
    <property type="match status" value="1"/>
</dbReference>
<dbReference type="AlphaFoldDB" id="A0A975YPG0"/>
<dbReference type="InterPro" id="IPR059052">
    <property type="entry name" value="HH_YbhG-like"/>
</dbReference>
<gene>
    <name evidence="4" type="ORF">KNV97_09920</name>
</gene>
<dbReference type="KEGG" id="vos:KNV97_09920"/>
<feature type="domain" description="YbhG-like alpha-helical hairpin" evidence="3">
    <location>
        <begin position="65"/>
        <end position="191"/>
    </location>
</feature>